<evidence type="ECO:0000313" key="1">
    <source>
        <dbReference type="EMBL" id="SFN09921.1"/>
    </source>
</evidence>
<dbReference type="RefSeq" id="WP_090958530.1">
    <property type="nucleotide sequence ID" value="NZ_FOVG01000001.1"/>
</dbReference>
<organism evidence="1 2">
    <name type="scientific">Candidatus Pantoea varia</name>
    <dbReference type="NCBI Taxonomy" id="1881036"/>
    <lineage>
        <taxon>Bacteria</taxon>
        <taxon>Pseudomonadati</taxon>
        <taxon>Pseudomonadota</taxon>
        <taxon>Gammaproteobacteria</taxon>
        <taxon>Enterobacterales</taxon>
        <taxon>Erwiniaceae</taxon>
        <taxon>Pantoea</taxon>
    </lineage>
</organism>
<name>A0A1I4W8C8_9GAMM</name>
<sequence>MTQQQMTDEHIQAAGNRIGTAQARAQRPLKEAGWLLRLPEADVIIHTTELVKGLSSEWRLRIEDLNTKMLAWLEARQTEKTATENLSGLRQRKAEMEQASRDNRARFRELLGQNGGTVTPEMKTLRAEYLEQQETASDLAGLIAEKEKQLPVLADVTGRKANAYVFSHEGITDERIDTLIDDFFIIHGAELGSLLRMKYSQFERNGSTHAPGVIEGANDADTLYRVYVQNLIKRWTSLNQPLMFRDDVLSVSGAHPFRGAKTDRRKRKLF</sequence>
<proteinExistence type="predicted"/>
<gene>
    <name evidence="1" type="ORF">SAMN05428971_0054</name>
</gene>
<dbReference type="OrthoDB" id="6532605at2"/>
<dbReference type="Gene3D" id="1.20.58.1090">
    <property type="entry name" value="Phage polarity suppression protein monomer"/>
    <property type="match status" value="1"/>
</dbReference>
<accession>A0A1I4W8C8</accession>
<evidence type="ECO:0000313" key="2">
    <source>
        <dbReference type="Proteomes" id="UP000198968"/>
    </source>
</evidence>
<keyword evidence="2" id="KW-1185">Reference proteome</keyword>
<dbReference type="AlphaFoldDB" id="A0A1I4W8C8"/>
<dbReference type="Proteomes" id="UP000198968">
    <property type="component" value="Unassembled WGS sequence"/>
</dbReference>
<dbReference type="EMBL" id="FOVG01000001">
    <property type="protein sequence ID" value="SFN09921.1"/>
    <property type="molecule type" value="Genomic_DNA"/>
</dbReference>
<protein>
    <submittedName>
        <fullName evidence="1">Uncharacterized protein</fullName>
    </submittedName>
</protein>
<reference evidence="2" key="1">
    <citation type="submission" date="2016-10" db="EMBL/GenBank/DDBJ databases">
        <authorList>
            <person name="Varghese N."/>
            <person name="Submissions S."/>
        </authorList>
    </citation>
    <scope>NUCLEOTIDE SEQUENCE [LARGE SCALE GENOMIC DNA]</scope>
    <source>
        <strain evidence="2">OV426</strain>
    </source>
</reference>